<feature type="transmembrane region" description="Helical" evidence="8">
    <location>
        <begin position="170"/>
        <end position="192"/>
    </location>
</feature>
<organism evidence="10">
    <name type="scientific">bioreactor metagenome</name>
    <dbReference type="NCBI Taxonomy" id="1076179"/>
    <lineage>
        <taxon>unclassified sequences</taxon>
        <taxon>metagenomes</taxon>
        <taxon>ecological metagenomes</taxon>
    </lineage>
</organism>
<feature type="domain" description="Type II secretion system protein GspF" evidence="9">
    <location>
        <begin position="273"/>
        <end position="395"/>
    </location>
</feature>
<comment type="caution">
    <text evidence="10">The sequence shown here is derived from an EMBL/GenBank/DDBJ whole genome shotgun (WGS) entry which is preliminary data.</text>
</comment>
<evidence type="ECO:0000256" key="1">
    <source>
        <dbReference type="ARBA" id="ARBA00004429"/>
    </source>
</evidence>
<evidence type="ECO:0000256" key="5">
    <source>
        <dbReference type="ARBA" id="ARBA00022692"/>
    </source>
</evidence>
<evidence type="ECO:0000259" key="9">
    <source>
        <dbReference type="Pfam" id="PF00482"/>
    </source>
</evidence>
<dbReference type="InterPro" id="IPR042094">
    <property type="entry name" value="T2SS_GspF_sf"/>
</dbReference>
<feature type="transmembrane region" description="Helical" evidence="8">
    <location>
        <begin position="223"/>
        <end position="241"/>
    </location>
</feature>
<evidence type="ECO:0000256" key="7">
    <source>
        <dbReference type="ARBA" id="ARBA00023136"/>
    </source>
</evidence>
<keyword evidence="6 8" id="KW-1133">Transmembrane helix</keyword>
<sequence length="406" mass="44155">MAKTFFYQAKNRTGQLLIGTILADSENAVANYIRGKGYFVTKIKVQQESLSLKTISDNLTKVTIKDLALLCRQFATMVDAGLSMLSCLNILIEQTYNAKLKAALGQVYKKVQEGNTLSSALNDHPNIFPSLMVSMVEAGELGGVLDNVLNRLAVHFEKEHKMNEKVKSALTYPVVVIGMAMIIVIFILTFILPTFTQMFASMNVQLPPATLALLAVSTFLQDYWPALFVLVIAVTYLLSILSKRPQTKLIIDQAVLKVPIFGMLRRKIAIARFSRTLGTLIRGGVPIISALDVVKKTTTNAGMIQALKAAQTSISEGLGLSTPLGASNIFTAMVVQMVAVGEETGELDKMLDKIADFYESDVDDVVGRLSSLLEPILIAVLGVIIGFMIIAIVLPMFDAVTSIGNM</sequence>
<dbReference type="GO" id="GO:0005886">
    <property type="term" value="C:plasma membrane"/>
    <property type="evidence" value="ECO:0007669"/>
    <property type="project" value="UniProtKB-SubCell"/>
</dbReference>
<comment type="similarity">
    <text evidence="2">Belongs to the GSP F family.</text>
</comment>
<gene>
    <name evidence="10" type="primary">epsF_2</name>
    <name evidence="10" type="ORF">SDC9_05986</name>
</gene>
<dbReference type="EMBL" id="VSSQ01000012">
    <property type="protein sequence ID" value="MPL60425.1"/>
    <property type="molecule type" value="Genomic_DNA"/>
</dbReference>
<evidence type="ECO:0000256" key="4">
    <source>
        <dbReference type="ARBA" id="ARBA00022519"/>
    </source>
</evidence>
<dbReference type="PANTHER" id="PTHR30012:SF0">
    <property type="entry name" value="TYPE II SECRETION SYSTEM PROTEIN F-RELATED"/>
    <property type="match status" value="1"/>
</dbReference>
<dbReference type="Gene3D" id="1.20.81.30">
    <property type="entry name" value="Type II secretion system (T2SS), domain F"/>
    <property type="match status" value="2"/>
</dbReference>
<reference evidence="10" key="1">
    <citation type="submission" date="2019-08" db="EMBL/GenBank/DDBJ databases">
        <authorList>
            <person name="Kucharzyk K."/>
            <person name="Murdoch R.W."/>
            <person name="Higgins S."/>
            <person name="Loffler F."/>
        </authorList>
    </citation>
    <scope>NUCLEOTIDE SEQUENCE</scope>
</reference>
<proteinExistence type="inferred from homology"/>
<feature type="domain" description="Type II secretion system protein GspF" evidence="9">
    <location>
        <begin position="70"/>
        <end position="193"/>
    </location>
</feature>
<evidence type="ECO:0000256" key="8">
    <source>
        <dbReference type="SAM" id="Phobius"/>
    </source>
</evidence>
<keyword evidence="3" id="KW-1003">Cell membrane</keyword>
<evidence type="ECO:0000256" key="2">
    <source>
        <dbReference type="ARBA" id="ARBA00005745"/>
    </source>
</evidence>
<evidence type="ECO:0000256" key="3">
    <source>
        <dbReference type="ARBA" id="ARBA00022475"/>
    </source>
</evidence>
<dbReference type="AlphaFoldDB" id="A0A644T0J6"/>
<dbReference type="PANTHER" id="PTHR30012">
    <property type="entry name" value="GENERAL SECRETION PATHWAY PROTEIN"/>
    <property type="match status" value="1"/>
</dbReference>
<keyword evidence="7 8" id="KW-0472">Membrane</keyword>
<keyword evidence="4" id="KW-0997">Cell inner membrane</keyword>
<dbReference type="InterPro" id="IPR018076">
    <property type="entry name" value="T2SS_GspF_dom"/>
</dbReference>
<feature type="transmembrane region" description="Helical" evidence="8">
    <location>
        <begin position="376"/>
        <end position="397"/>
    </location>
</feature>
<comment type="subcellular location">
    <subcellularLocation>
        <location evidence="1">Cell inner membrane</location>
        <topology evidence="1">Multi-pass membrane protein</topology>
    </subcellularLocation>
</comment>
<dbReference type="InterPro" id="IPR003004">
    <property type="entry name" value="GspF/PilC"/>
</dbReference>
<name>A0A644T0J6_9ZZZZ</name>
<dbReference type="FunFam" id="1.20.81.30:FF:000001">
    <property type="entry name" value="Type II secretion system protein F"/>
    <property type="match status" value="2"/>
</dbReference>
<evidence type="ECO:0000313" key="10">
    <source>
        <dbReference type="EMBL" id="MPL60425.1"/>
    </source>
</evidence>
<keyword evidence="5 8" id="KW-0812">Transmembrane</keyword>
<dbReference type="Pfam" id="PF00482">
    <property type="entry name" value="T2SSF"/>
    <property type="match status" value="2"/>
</dbReference>
<evidence type="ECO:0000256" key="6">
    <source>
        <dbReference type="ARBA" id="ARBA00022989"/>
    </source>
</evidence>
<dbReference type="PRINTS" id="PR00812">
    <property type="entry name" value="BCTERIALGSPF"/>
</dbReference>
<accession>A0A644T0J6</accession>
<protein>
    <submittedName>
        <fullName evidence="10">Type II secretion system protein F</fullName>
    </submittedName>
</protein>